<evidence type="ECO:0000313" key="1">
    <source>
        <dbReference type="EMBL" id="TSH92891.1"/>
    </source>
</evidence>
<organism evidence="1 2">
    <name type="scientific">Verticiella sediminum</name>
    <dbReference type="NCBI Taxonomy" id="1247510"/>
    <lineage>
        <taxon>Bacteria</taxon>
        <taxon>Pseudomonadati</taxon>
        <taxon>Pseudomonadota</taxon>
        <taxon>Betaproteobacteria</taxon>
        <taxon>Burkholderiales</taxon>
        <taxon>Alcaligenaceae</taxon>
        <taxon>Verticiella</taxon>
    </lineage>
</organism>
<accession>A0A556AJ41</accession>
<name>A0A556AJ41_9BURK</name>
<protein>
    <submittedName>
        <fullName evidence="1">Uncharacterized protein</fullName>
    </submittedName>
</protein>
<dbReference type="Proteomes" id="UP000318405">
    <property type="component" value="Unassembled WGS sequence"/>
</dbReference>
<keyword evidence="2" id="KW-1185">Reference proteome</keyword>
<reference evidence="1 2" key="1">
    <citation type="submission" date="2019-07" db="EMBL/GenBank/DDBJ databases">
        <title>Qingshengfaniella alkalisoli gen. nov., sp. nov., isolated from saline soil.</title>
        <authorList>
            <person name="Xu L."/>
            <person name="Huang X.-X."/>
            <person name="Sun J.-Q."/>
        </authorList>
    </citation>
    <scope>NUCLEOTIDE SEQUENCE [LARGE SCALE GENOMIC DNA]</scope>
    <source>
        <strain evidence="1 2">DSM 27279</strain>
    </source>
</reference>
<sequence length="130" mass="14381">MTMQVGAGTIALDRTPRHFFLAEYDRTLVVFRDGKKIKSTPMGVDTGGAGHMNVYQMDSDTLLTVDRFGMYSVRLSDGTVRLIGNADSFRPQGVFMGGFDTVREESGRRVYRFLPAAEREEIPVEPAGLG</sequence>
<gene>
    <name evidence="1" type="ORF">FOZ76_15980</name>
</gene>
<dbReference type="RefSeq" id="WP_143949256.1">
    <property type="nucleotide sequence ID" value="NZ_BAABMB010000001.1"/>
</dbReference>
<comment type="caution">
    <text evidence="1">The sequence shown here is derived from an EMBL/GenBank/DDBJ whole genome shotgun (WGS) entry which is preliminary data.</text>
</comment>
<proteinExistence type="predicted"/>
<evidence type="ECO:0000313" key="2">
    <source>
        <dbReference type="Proteomes" id="UP000318405"/>
    </source>
</evidence>
<dbReference type="AlphaFoldDB" id="A0A556AJ41"/>
<dbReference type="EMBL" id="VLTJ01000029">
    <property type="protein sequence ID" value="TSH92891.1"/>
    <property type="molecule type" value="Genomic_DNA"/>
</dbReference>